<protein>
    <submittedName>
        <fullName evidence="1">Uncharacterized protein</fullName>
    </submittedName>
</protein>
<dbReference type="Proteomes" id="UP000006681">
    <property type="component" value="Chromosome"/>
</dbReference>
<proteinExistence type="predicted"/>
<evidence type="ECO:0000313" key="1">
    <source>
        <dbReference type="EMBL" id="ADN49542.1"/>
    </source>
</evidence>
<keyword evidence="2" id="KW-1185">Reference proteome</keyword>
<dbReference type="KEGG" id="vdi:Vdis_0129"/>
<reference evidence="2" key="2">
    <citation type="journal article" date="2010" name="Stand. Genomic Sci.">
        <title>Complete genome sequence of Vulcanisaeta distributa type strain (IC-017T).</title>
        <authorList>
            <person name="Mavromatis K."/>
            <person name="Sikorski J."/>
            <person name="Pabst E."/>
            <person name="Teshima H."/>
            <person name="Lapidus A."/>
            <person name="Lucas S."/>
            <person name="Nolan M."/>
            <person name="Glavina Del Rio T."/>
            <person name="Cheng J."/>
            <person name="Bruce D."/>
            <person name="Goodwin L."/>
            <person name="Pitluck S."/>
            <person name="Liolios K."/>
            <person name="Ivanova N."/>
            <person name="Mikhailova N."/>
            <person name="Pati A."/>
            <person name="Chen A."/>
            <person name="Palaniappan K."/>
            <person name="Land M."/>
            <person name="Hauser L."/>
            <person name="Chang Y."/>
            <person name="Jeffries C."/>
            <person name="Rohde M."/>
            <person name="Spring S."/>
            <person name="Goker M."/>
            <person name="Wirth R."/>
            <person name="Woyke T."/>
            <person name="Bristow J."/>
            <person name="Eisen J."/>
            <person name="Markowitz V."/>
            <person name="Hugenholtz P."/>
            <person name="Klenk H."/>
            <person name="Kyrpides N."/>
        </authorList>
    </citation>
    <scope>NUCLEOTIDE SEQUENCE [LARGE SCALE GENOMIC DNA]</scope>
    <source>
        <strain evidence="2">DSM 14429 / JCM 11212 / NBRC 100878 / IC-017</strain>
    </source>
</reference>
<evidence type="ECO:0000313" key="2">
    <source>
        <dbReference type="Proteomes" id="UP000006681"/>
    </source>
</evidence>
<dbReference type="OrthoDB" id="379606at2157"/>
<reference evidence="1 2" key="1">
    <citation type="journal article" date="2010" name="Stand. Genomic Sci.">
        <title>Complete genome sequence of Vulcanisaeta distributa type strain (IC-017).</title>
        <authorList>
            <person name="Mavromatis K."/>
            <person name="Sikorski J."/>
            <person name="Pabst E."/>
            <person name="Teshima H."/>
            <person name="Lapidus A."/>
            <person name="Lucas S."/>
            <person name="Nolan M."/>
            <person name="Glavina Del Rio T."/>
            <person name="Cheng J.F."/>
            <person name="Bruce D."/>
            <person name="Goodwin L."/>
            <person name="Pitluck S."/>
            <person name="Liolios K."/>
            <person name="Ivanova N."/>
            <person name="Mikhailova N."/>
            <person name="Pati A."/>
            <person name="Chen A."/>
            <person name="Palaniappan K."/>
            <person name="Land M."/>
            <person name="Hauser L."/>
            <person name="Chang Y.J."/>
            <person name="Jeffries C.D."/>
            <person name="Rohde M."/>
            <person name="Spring S."/>
            <person name="Goker M."/>
            <person name="Wirth R."/>
            <person name="Woyke T."/>
            <person name="Bristow J."/>
            <person name="Eisen J.A."/>
            <person name="Markowitz V."/>
            <person name="Hugenholtz P."/>
            <person name="Klenk H.P."/>
            <person name="Kyrpides N.C."/>
        </authorList>
    </citation>
    <scope>NUCLEOTIDE SEQUENCE [LARGE SCALE GENOMIC DNA]</scope>
    <source>
        <strain evidence="2">DSM 14429 / JCM 11212 / NBRC 100878 / IC-017</strain>
    </source>
</reference>
<organism evidence="1 2">
    <name type="scientific">Vulcanisaeta distributa (strain DSM 14429 / JCM 11212 / NBRC 100878 / IC-017)</name>
    <dbReference type="NCBI Taxonomy" id="572478"/>
    <lineage>
        <taxon>Archaea</taxon>
        <taxon>Thermoproteota</taxon>
        <taxon>Thermoprotei</taxon>
        <taxon>Thermoproteales</taxon>
        <taxon>Thermoproteaceae</taxon>
        <taxon>Vulcanisaeta</taxon>
    </lineage>
</organism>
<name>E1QSM5_VULDI</name>
<gene>
    <name evidence="1" type="ordered locus">Vdis_0129</name>
</gene>
<dbReference type="HOGENOM" id="CLU_1297546_0_0_2"/>
<dbReference type="eggNOG" id="arCOG13761">
    <property type="taxonomic scope" value="Archaea"/>
</dbReference>
<sequence>MVMSMVNAWNESVRLASILLKRLRDYDEKSVKRYFTKDCLRYDLADRHYDKRIKRCLRTWYFRALITIASLLHPLVKAYGKKIAESAIKEVDLSRIDVRESLIKDLSNAVYDAVIGYVMNNVRRISSISNDVVISKLINSGIGDLLAQITRIELLLKNCSKEGKVIYEGEELDCTDLLLYNMELSQILAELQRLARKYDISIELTKHPWWLWL</sequence>
<accession>E1QSM5</accession>
<dbReference type="AlphaFoldDB" id="E1QSM5"/>
<dbReference type="EMBL" id="CP002100">
    <property type="protein sequence ID" value="ADN49542.1"/>
    <property type="molecule type" value="Genomic_DNA"/>
</dbReference>